<proteinExistence type="predicted"/>
<evidence type="ECO:0000313" key="1">
    <source>
        <dbReference type="EMBL" id="REL27982.1"/>
    </source>
</evidence>
<dbReference type="EMBL" id="QUOU01000001">
    <property type="protein sequence ID" value="REL27982.1"/>
    <property type="molecule type" value="Genomic_DNA"/>
</dbReference>
<sequence length="61" mass="6980">MIFEIGLVAFMVKGLASKDIICIRIQSLNRRLSDNYICKIITMVKQQQAKFVDIKAFAMDV</sequence>
<accession>A0A3E0TVP4</accession>
<reference evidence="1 2" key="1">
    <citation type="submission" date="2018-08" db="EMBL/GenBank/DDBJ databases">
        <title>Thalassotalea euphylliae genome.</title>
        <authorList>
            <person name="Summers S."/>
            <person name="Rice S.A."/>
            <person name="Freckelton M.L."/>
            <person name="Nedved B.T."/>
            <person name="Hadfield M.G."/>
        </authorList>
    </citation>
    <scope>NUCLEOTIDE SEQUENCE [LARGE SCALE GENOMIC DNA]</scope>
    <source>
        <strain evidence="1 2">H1</strain>
    </source>
</reference>
<dbReference type="AlphaFoldDB" id="A0A3E0TVP4"/>
<evidence type="ECO:0000313" key="2">
    <source>
        <dbReference type="Proteomes" id="UP000256478"/>
    </source>
</evidence>
<dbReference type="Proteomes" id="UP000256478">
    <property type="component" value="Unassembled WGS sequence"/>
</dbReference>
<organism evidence="1 2">
    <name type="scientific">Thalassotalea euphylliae</name>
    <dbReference type="NCBI Taxonomy" id="1655234"/>
    <lineage>
        <taxon>Bacteria</taxon>
        <taxon>Pseudomonadati</taxon>
        <taxon>Pseudomonadota</taxon>
        <taxon>Gammaproteobacteria</taxon>
        <taxon>Alteromonadales</taxon>
        <taxon>Colwelliaceae</taxon>
        <taxon>Thalassotalea</taxon>
    </lineage>
</organism>
<comment type="caution">
    <text evidence="1">The sequence shown here is derived from an EMBL/GenBank/DDBJ whole genome shotgun (WGS) entry which is preliminary data.</text>
</comment>
<name>A0A3E0TVP4_9GAMM</name>
<gene>
    <name evidence="1" type="ORF">DXX93_16380</name>
</gene>
<protein>
    <submittedName>
        <fullName evidence="1">Uncharacterized protein</fullName>
    </submittedName>
</protein>